<proteinExistence type="predicted"/>
<dbReference type="EMBL" id="QKZK01000033">
    <property type="protein sequence ID" value="PZX12233.1"/>
    <property type="molecule type" value="Genomic_DNA"/>
</dbReference>
<name>A0A2W7MXH4_9BACT</name>
<protein>
    <recommendedName>
        <fullName evidence="3">Alpha/beta hydrolase</fullName>
    </recommendedName>
</protein>
<organism evidence="1 2">
    <name type="scientific">Breznakibacter xylanolyticus</name>
    <dbReference type="NCBI Taxonomy" id="990"/>
    <lineage>
        <taxon>Bacteria</taxon>
        <taxon>Pseudomonadati</taxon>
        <taxon>Bacteroidota</taxon>
        <taxon>Bacteroidia</taxon>
        <taxon>Marinilabiliales</taxon>
        <taxon>Marinilabiliaceae</taxon>
        <taxon>Breznakibacter</taxon>
    </lineage>
</organism>
<dbReference type="AlphaFoldDB" id="A0A2W7MXH4"/>
<dbReference type="Pfam" id="PF06821">
    <property type="entry name" value="Ser_hydrolase"/>
    <property type="match status" value="1"/>
</dbReference>
<dbReference type="GO" id="GO:0016787">
    <property type="term" value="F:hydrolase activity"/>
    <property type="evidence" value="ECO:0007669"/>
    <property type="project" value="InterPro"/>
</dbReference>
<evidence type="ECO:0000313" key="1">
    <source>
        <dbReference type="EMBL" id="PZX12233.1"/>
    </source>
</evidence>
<comment type="caution">
    <text evidence="1">The sequence shown here is derived from an EMBL/GenBank/DDBJ whole genome shotgun (WGS) entry which is preliminary data.</text>
</comment>
<keyword evidence="2" id="KW-1185">Reference proteome</keyword>
<sequence>MNNIYLTIPGLYGSDGYHWQTIWENQYPHFQRVQQHNWDVPVAGEWIAQLEETVARNAHRNIYLVAHSMGCHTVAQWAAQTRQRVAGALLVAPPDVLRLERNGLVSGFARLHPRPLPFGSTVVASTNDPYATPELSQMMAQQWGSRFVSIGQAGHINSASHVGHWADGYELLQQLQDERQAQKIA</sequence>
<reference evidence="1 2" key="1">
    <citation type="submission" date="2018-06" db="EMBL/GenBank/DDBJ databases">
        <title>Genomic Encyclopedia of Archaeal and Bacterial Type Strains, Phase II (KMG-II): from individual species to whole genera.</title>
        <authorList>
            <person name="Goeker M."/>
        </authorList>
    </citation>
    <scope>NUCLEOTIDE SEQUENCE [LARGE SCALE GENOMIC DNA]</scope>
    <source>
        <strain evidence="1 2">DSM 6779</strain>
    </source>
</reference>
<accession>A0A2W7MXH4</accession>
<dbReference type="Gene3D" id="3.40.50.1820">
    <property type="entry name" value="alpha/beta hydrolase"/>
    <property type="match status" value="1"/>
</dbReference>
<dbReference type="OrthoDB" id="9804993at2"/>
<gene>
    <name evidence="1" type="ORF">LX69_02958</name>
</gene>
<dbReference type="InterPro" id="IPR029058">
    <property type="entry name" value="AB_hydrolase_fold"/>
</dbReference>
<evidence type="ECO:0000313" key="2">
    <source>
        <dbReference type="Proteomes" id="UP000249239"/>
    </source>
</evidence>
<evidence type="ECO:0008006" key="3">
    <source>
        <dbReference type="Google" id="ProtNLM"/>
    </source>
</evidence>
<dbReference type="Proteomes" id="UP000249239">
    <property type="component" value="Unassembled WGS sequence"/>
</dbReference>
<dbReference type="InterPro" id="IPR010662">
    <property type="entry name" value="RBBP9/YdeN"/>
</dbReference>
<dbReference type="RefSeq" id="WP_111446766.1">
    <property type="nucleotide sequence ID" value="NZ_QKZK01000033.1"/>
</dbReference>
<dbReference type="SUPFAM" id="SSF53474">
    <property type="entry name" value="alpha/beta-Hydrolases"/>
    <property type="match status" value="1"/>
</dbReference>